<dbReference type="RefSeq" id="WP_308984524.1">
    <property type="nucleotide sequence ID" value="NZ_JARXIC010000008.1"/>
</dbReference>
<feature type="domain" description="GmrSD restriction endonucleases N-terminal" evidence="1">
    <location>
        <begin position="32"/>
        <end position="105"/>
    </location>
</feature>
<evidence type="ECO:0000259" key="1">
    <source>
        <dbReference type="Pfam" id="PF03235"/>
    </source>
</evidence>
<evidence type="ECO:0000313" key="3">
    <source>
        <dbReference type="Proteomes" id="UP001243717"/>
    </source>
</evidence>
<organism evidence="2 3">
    <name type="scientific">Thalassobacterium sedimentorum</name>
    <dbReference type="NCBI Taxonomy" id="3041258"/>
    <lineage>
        <taxon>Bacteria</taxon>
        <taxon>Pseudomonadati</taxon>
        <taxon>Verrucomicrobiota</taxon>
        <taxon>Opitutia</taxon>
        <taxon>Puniceicoccales</taxon>
        <taxon>Coraliomargaritaceae</taxon>
        <taxon>Thalassobacterium</taxon>
    </lineage>
</organism>
<name>A0ABU1AGX8_9BACT</name>
<dbReference type="InterPro" id="IPR004919">
    <property type="entry name" value="GmrSD_N"/>
</dbReference>
<accession>A0ABU1AGX8</accession>
<keyword evidence="3" id="KW-1185">Reference proteome</keyword>
<dbReference type="Pfam" id="PF03235">
    <property type="entry name" value="GmrSD_N"/>
    <property type="match status" value="1"/>
</dbReference>
<sequence>MCHQQEVKEDAHVVALPTLASWYLPEISELESEIRVSIPRLQRGLVWKPAQVELLWDSILRGFPIGSLVISNAIEDQNKDANERARYQLLDGQQRSNAIALGFRIPNFHTYDKQDASILWMDLAPKERGSHSTRHFWTRLTKIAHPWGYRDNDACSILSAGEIRDALIPYEAKIAADTTEACRPTPSQLSPYKANCPIPMGLLMEAAKHETLSEGLAYLTGQLSALSHTHWAGAVAELLRGEFADVQFPEIFKVFQRVRRAKVVLLKAPDELIGKSGEQDEDDILNLELLFQRLNTQGTVLSGEELSYSMIKAYFPEVVDTVDEIKPLRMQPSRIVNLGVRAALTTSESERLHGDISIVRLRALMKETDGSNSEYKVIHEYCTDLTRLPAYCQMIDSWLCYDEQGSNKLPNYIVSNIAGGSRDIYLLLLCWAEQLDGQSMSSEVEMVIPGLVTLLRWFSIKLDHCCNILHKHTRHGVTIERIQQGVQEAINEKHLILLRCPGDTTEFIAPFDSGAIEGEAFKSWGWWHSLITKGEEPAAYVDRESQWHHFLERIKGQKELLLYCQRDYLWKRFKHYDQSNAALWEDHNRPWDYDHILARNCVVGKHRGGAPFKDVCGQWINTIGNFWACPFEDNRAYGDGDVSEKVTEDFLTNSFMEKADLAGFSRGHDTTRKDHEDFARDFCNSARSRMINIYTEWYQTAQIGVILETSYRG</sequence>
<protein>
    <submittedName>
        <fullName evidence="2">DUF262 domain-containing protein</fullName>
    </submittedName>
</protein>
<gene>
    <name evidence="2" type="ORF">QEH59_06375</name>
</gene>
<evidence type="ECO:0000313" key="2">
    <source>
        <dbReference type="EMBL" id="MDQ8194041.1"/>
    </source>
</evidence>
<dbReference type="Proteomes" id="UP001243717">
    <property type="component" value="Unassembled WGS sequence"/>
</dbReference>
<comment type="caution">
    <text evidence="2">The sequence shown here is derived from an EMBL/GenBank/DDBJ whole genome shotgun (WGS) entry which is preliminary data.</text>
</comment>
<proteinExistence type="predicted"/>
<dbReference type="EMBL" id="JARXIC010000008">
    <property type="protein sequence ID" value="MDQ8194041.1"/>
    <property type="molecule type" value="Genomic_DNA"/>
</dbReference>
<reference evidence="2 3" key="1">
    <citation type="submission" date="2023-04" db="EMBL/GenBank/DDBJ databases">
        <title>A novel bacteria isolated from coastal sediment.</title>
        <authorList>
            <person name="Liu X.-J."/>
            <person name="Du Z.-J."/>
        </authorList>
    </citation>
    <scope>NUCLEOTIDE SEQUENCE [LARGE SCALE GENOMIC DNA]</scope>
    <source>
        <strain evidence="2 3">SDUM461004</strain>
    </source>
</reference>